<evidence type="ECO:0000313" key="2">
    <source>
        <dbReference type="Proteomes" id="UP000008311"/>
    </source>
</evidence>
<keyword evidence="2" id="KW-1185">Reference proteome</keyword>
<evidence type="ECO:0000313" key="1">
    <source>
        <dbReference type="EMBL" id="EEF41492.1"/>
    </source>
</evidence>
<gene>
    <name evidence="1" type="ORF">RCOM_0687320</name>
</gene>
<dbReference type="EMBL" id="EQ973864">
    <property type="protein sequence ID" value="EEF41492.1"/>
    <property type="molecule type" value="Genomic_DNA"/>
</dbReference>
<dbReference type="AlphaFoldDB" id="B9S464"/>
<dbReference type="Proteomes" id="UP000008311">
    <property type="component" value="Unassembled WGS sequence"/>
</dbReference>
<protein>
    <submittedName>
        <fullName evidence="1">Uncharacterized protein</fullName>
    </submittedName>
</protein>
<accession>B9S464</accession>
<dbReference type="InParanoid" id="B9S464"/>
<sequence>MATASHQVAIPISNYGETDSLNTSQADTNHGRRFIKNNDYKASKPWGNSIWYGLSIKGRATYVAVDLLQRVGKMDRQIIIEYWRKHASAMRDCFG</sequence>
<proteinExistence type="predicted"/>
<organism evidence="1 2">
    <name type="scientific">Ricinus communis</name>
    <name type="common">Castor bean</name>
    <dbReference type="NCBI Taxonomy" id="3988"/>
    <lineage>
        <taxon>Eukaryota</taxon>
        <taxon>Viridiplantae</taxon>
        <taxon>Streptophyta</taxon>
        <taxon>Embryophyta</taxon>
        <taxon>Tracheophyta</taxon>
        <taxon>Spermatophyta</taxon>
        <taxon>Magnoliopsida</taxon>
        <taxon>eudicotyledons</taxon>
        <taxon>Gunneridae</taxon>
        <taxon>Pentapetalae</taxon>
        <taxon>rosids</taxon>
        <taxon>fabids</taxon>
        <taxon>Malpighiales</taxon>
        <taxon>Euphorbiaceae</taxon>
        <taxon>Acalyphoideae</taxon>
        <taxon>Acalypheae</taxon>
        <taxon>Ricinus</taxon>
    </lineage>
</organism>
<reference evidence="2" key="1">
    <citation type="journal article" date="2010" name="Nat. Biotechnol.">
        <title>Draft genome sequence of the oilseed species Ricinus communis.</title>
        <authorList>
            <person name="Chan A.P."/>
            <person name="Crabtree J."/>
            <person name="Zhao Q."/>
            <person name="Lorenzi H."/>
            <person name="Orvis J."/>
            <person name="Puiu D."/>
            <person name="Melake-Berhan A."/>
            <person name="Jones K.M."/>
            <person name="Redman J."/>
            <person name="Chen G."/>
            <person name="Cahoon E.B."/>
            <person name="Gedil M."/>
            <person name="Stanke M."/>
            <person name="Haas B.J."/>
            <person name="Wortman J.R."/>
            <person name="Fraser-Liggett C.M."/>
            <person name="Ravel J."/>
            <person name="Rabinowicz P.D."/>
        </authorList>
    </citation>
    <scope>NUCLEOTIDE SEQUENCE [LARGE SCALE GENOMIC DNA]</scope>
    <source>
        <strain evidence="2">cv. Hale</strain>
    </source>
</reference>
<name>B9S464_RICCO</name>